<comment type="subcellular location">
    <subcellularLocation>
        <location evidence="5">Cytoplasm</location>
    </subcellularLocation>
</comment>
<dbReference type="Gene3D" id="2.40.30.60">
    <property type="entry name" value="RimM"/>
    <property type="match status" value="1"/>
</dbReference>
<feature type="domain" description="PRC-barrel" evidence="7">
    <location>
        <begin position="96"/>
        <end position="166"/>
    </location>
</feature>
<dbReference type="InterPro" id="IPR011961">
    <property type="entry name" value="RimM"/>
</dbReference>
<dbReference type="InterPro" id="IPR036976">
    <property type="entry name" value="RimM_N_sf"/>
</dbReference>
<evidence type="ECO:0000313" key="8">
    <source>
        <dbReference type="EMBL" id="KYF51365.1"/>
    </source>
</evidence>
<dbReference type="GO" id="GO:0005737">
    <property type="term" value="C:cytoplasm"/>
    <property type="evidence" value="ECO:0007669"/>
    <property type="project" value="UniProtKB-SubCell"/>
</dbReference>
<sequence length="172" mass="18641">MERRYVPVAEIARPHGVQGELRLRLYNEASDLLVARLAVKLRLPDGAERDAKIAATRPVDKALLVRLAGVDDRDAAEALRGAQVCVPRDAFAPLAEGEFYACDVEGARVMTPDGEVLGHVKSLQSYPTCDVLVVERRGEGAGAIEIPLTESYVSSVDVEQHLVQLVTLEGLV</sequence>
<keyword evidence="2 5" id="KW-0690">Ribosome biogenesis</keyword>
<dbReference type="InterPro" id="IPR009000">
    <property type="entry name" value="Transl_B-barrel_sf"/>
</dbReference>
<feature type="domain" description="RimM N-terminal" evidence="6">
    <location>
        <begin position="8"/>
        <end position="89"/>
    </location>
</feature>
<evidence type="ECO:0000259" key="6">
    <source>
        <dbReference type="Pfam" id="PF01782"/>
    </source>
</evidence>
<reference evidence="8 9" key="1">
    <citation type="submission" date="2014-02" db="EMBL/GenBank/DDBJ databases">
        <title>The small core and large imbalanced accessory genome model reveals a collaborative survival strategy of Sorangium cellulosum strains in nature.</title>
        <authorList>
            <person name="Han K."/>
            <person name="Peng R."/>
            <person name="Blom J."/>
            <person name="Li Y.-Z."/>
        </authorList>
    </citation>
    <scope>NUCLEOTIDE SEQUENCE [LARGE SCALE GENOMIC DNA]</scope>
    <source>
        <strain evidence="8 9">So0157-25</strain>
    </source>
</reference>
<accession>A0A150P6R4</accession>
<dbReference type="GO" id="GO:0042274">
    <property type="term" value="P:ribosomal small subunit biogenesis"/>
    <property type="evidence" value="ECO:0007669"/>
    <property type="project" value="UniProtKB-UniRule"/>
</dbReference>
<dbReference type="InterPro" id="IPR002676">
    <property type="entry name" value="RimM_N"/>
</dbReference>
<keyword evidence="3 5" id="KW-0698">rRNA processing</keyword>
<evidence type="ECO:0000256" key="2">
    <source>
        <dbReference type="ARBA" id="ARBA00022517"/>
    </source>
</evidence>
<proteinExistence type="inferred from homology"/>
<dbReference type="AlphaFoldDB" id="A0A150P6R4"/>
<dbReference type="PANTHER" id="PTHR33692">
    <property type="entry name" value="RIBOSOME MATURATION FACTOR RIMM"/>
    <property type="match status" value="1"/>
</dbReference>
<dbReference type="EMBL" id="JELY01002873">
    <property type="protein sequence ID" value="KYF51365.1"/>
    <property type="molecule type" value="Genomic_DNA"/>
</dbReference>
<comment type="caution">
    <text evidence="8">The sequence shown here is derived from an EMBL/GenBank/DDBJ whole genome shotgun (WGS) entry which is preliminary data.</text>
</comment>
<evidence type="ECO:0000313" key="9">
    <source>
        <dbReference type="Proteomes" id="UP000075420"/>
    </source>
</evidence>
<evidence type="ECO:0000256" key="4">
    <source>
        <dbReference type="ARBA" id="ARBA00023186"/>
    </source>
</evidence>
<dbReference type="NCBIfam" id="TIGR02273">
    <property type="entry name" value="16S_RimM"/>
    <property type="match status" value="1"/>
</dbReference>
<dbReference type="Pfam" id="PF05239">
    <property type="entry name" value="PRC"/>
    <property type="match status" value="1"/>
</dbReference>
<evidence type="ECO:0000256" key="3">
    <source>
        <dbReference type="ARBA" id="ARBA00022552"/>
    </source>
</evidence>
<dbReference type="GO" id="GO:0043022">
    <property type="term" value="F:ribosome binding"/>
    <property type="evidence" value="ECO:0007669"/>
    <property type="project" value="InterPro"/>
</dbReference>
<comment type="subunit">
    <text evidence="5">Binds ribosomal protein uS19.</text>
</comment>
<keyword evidence="4 5" id="KW-0143">Chaperone</keyword>
<dbReference type="InterPro" id="IPR027275">
    <property type="entry name" value="PRC-brl_dom"/>
</dbReference>
<gene>
    <name evidence="5" type="primary">rimM</name>
    <name evidence="8" type="ORF">BE08_20555</name>
</gene>
<dbReference type="HAMAP" id="MF_00014">
    <property type="entry name" value="Ribosome_mat_RimM"/>
    <property type="match status" value="1"/>
</dbReference>
<comment type="domain">
    <text evidence="5">The PRC barrel domain binds ribosomal protein uS19.</text>
</comment>
<comment type="function">
    <text evidence="5">An accessory protein needed during the final step in the assembly of 30S ribosomal subunit, possibly for assembly of the head region. Essential for efficient processing of 16S rRNA. May be needed both before and after RbfA during the maturation of 16S rRNA. It has affinity for free ribosomal 30S subunits but not for 70S ribosomes.</text>
</comment>
<dbReference type="GO" id="GO:0005840">
    <property type="term" value="C:ribosome"/>
    <property type="evidence" value="ECO:0007669"/>
    <property type="project" value="InterPro"/>
</dbReference>
<dbReference type="Pfam" id="PF01782">
    <property type="entry name" value="RimM"/>
    <property type="match status" value="1"/>
</dbReference>
<comment type="similarity">
    <text evidence="5">Belongs to the RimM family.</text>
</comment>
<dbReference type="PANTHER" id="PTHR33692:SF1">
    <property type="entry name" value="RIBOSOME MATURATION FACTOR RIMM"/>
    <property type="match status" value="1"/>
</dbReference>
<dbReference type="InterPro" id="IPR011033">
    <property type="entry name" value="PRC_barrel-like_sf"/>
</dbReference>
<evidence type="ECO:0000259" key="7">
    <source>
        <dbReference type="Pfam" id="PF05239"/>
    </source>
</evidence>
<dbReference type="Gene3D" id="2.30.30.240">
    <property type="entry name" value="PRC-barrel domain"/>
    <property type="match status" value="1"/>
</dbReference>
<dbReference type="SUPFAM" id="SSF50447">
    <property type="entry name" value="Translation proteins"/>
    <property type="match status" value="1"/>
</dbReference>
<evidence type="ECO:0000256" key="5">
    <source>
        <dbReference type="HAMAP-Rule" id="MF_00014"/>
    </source>
</evidence>
<keyword evidence="1 5" id="KW-0963">Cytoplasm</keyword>
<dbReference type="Proteomes" id="UP000075420">
    <property type="component" value="Unassembled WGS sequence"/>
</dbReference>
<organism evidence="8 9">
    <name type="scientific">Sorangium cellulosum</name>
    <name type="common">Polyangium cellulosum</name>
    <dbReference type="NCBI Taxonomy" id="56"/>
    <lineage>
        <taxon>Bacteria</taxon>
        <taxon>Pseudomonadati</taxon>
        <taxon>Myxococcota</taxon>
        <taxon>Polyangia</taxon>
        <taxon>Polyangiales</taxon>
        <taxon>Polyangiaceae</taxon>
        <taxon>Sorangium</taxon>
    </lineage>
</organism>
<evidence type="ECO:0000256" key="1">
    <source>
        <dbReference type="ARBA" id="ARBA00022490"/>
    </source>
</evidence>
<protein>
    <recommendedName>
        <fullName evidence="5">Ribosome maturation factor RimM</fullName>
    </recommendedName>
</protein>
<dbReference type="GO" id="GO:0006364">
    <property type="term" value="P:rRNA processing"/>
    <property type="evidence" value="ECO:0007669"/>
    <property type="project" value="UniProtKB-UniRule"/>
</dbReference>
<dbReference type="SUPFAM" id="SSF50346">
    <property type="entry name" value="PRC-barrel domain"/>
    <property type="match status" value="1"/>
</dbReference>
<name>A0A150P6R4_SORCE</name>